<evidence type="ECO:0000313" key="4">
    <source>
        <dbReference type="EMBL" id="MBO1513691.1"/>
    </source>
</evidence>
<dbReference type="EMBL" id="JAGDEL010000016">
    <property type="protein sequence ID" value="MBO1513691.1"/>
    <property type="molecule type" value="Genomic_DNA"/>
</dbReference>
<dbReference type="InterPro" id="IPR015422">
    <property type="entry name" value="PyrdxlP-dep_Trfase_small"/>
</dbReference>
<dbReference type="GO" id="GO:0008483">
    <property type="term" value="F:transaminase activity"/>
    <property type="evidence" value="ECO:0007669"/>
    <property type="project" value="UniProtKB-KW"/>
</dbReference>
<name>A0ABS3N5X4_9BACI</name>
<gene>
    <name evidence="4" type="ORF">I7822_18885</name>
</gene>
<evidence type="ECO:0000256" key="3">
    <source>
        <dbReference type="RuleBase" id="RU003560"/>
    </source>
</evidence>
<sequence length="432" mass="47321">MDEFGQLEELDKRHFLHPTSSIQQQQDMGPSFIFKEGRGIYLEDIKGNVVIDGMSSLWNVNVGHGRTELGDVAKEQMAKLAYSSCFGTFSNEPAIRLSASLAALAPGDLQATFFTSGGSEANDTAYKLARHYWILKGKPERKKIISRTKSYHGVTMGATSATGLQPFREFTSSLAPDFFHVAHFNSSALRKLIEAEGPDTIAAFIAEPIQGAGGVHIAPENYFKEVKNICVEYGILFLTDEVITGFGRTGKWFGIEHYGVTPDMMCFAKGVSSGYAQLGGVMLSEQIHEEFKKLSTGTLLHGYTYSGHAMACGVALKNIELVEKENLIENAKTMGEKLLAGLKQIQGKRKIVGEVRGLGLMAAIEFIDKNRKSPVSPLIVNEAAKRGLICRSVLFDGQDTIVIAPPLIIKSEEVVKVIRILDDSIHEIESNE</sequence>
<comment type="caution">
    <text evidence="4">The sequence shown here is derived from an EMBL/GenBank/DDBJ whole genome shotgun (WGS) entry which is preliminary data.</text>
</comment>
<evidence type="ECO:0000313" key="5">
    <source>
        <dbReference type="Proteomes" id="UP000663981"/>
    </source>
</evidence>
<dbReference type="InterPro" id="IPR015421">
    <property type="entry name" value="PyrdxlP-dep_Trfase_major"/>
</dbReference>
<proteinExistence type="inferred from homology"/>
<dbReference type="PANTHER" id="PTHR43094:SF1">
    <property type="entry name" value="AMINOTRANSFERASE CLASS-III"/>
    <property type="match status" value="1"/>
</dbReference>
<dbReference type="Proteomes" id="UP000663981">
    <property type="component" value="Unassembled WGS sequence"/>
</dbReference>
<evidence type="ECO:0000256" key="1">
    <source>
        <dbReference type="ARBA" id="ARBA00008954"/>
    </source>
</evidence>
<dbReference type="CDD" id="cd00610">
    <property type="entry name" value="OAT_like"/>
    <property type="match status" value="1"/>
</dbReference>
<dbReference type="RefSeq" id="WP_207980642.1">
    <property type="nucleotide sequence ID" value="NZ_JAGDEL010000016.1"/>
</dbReference>
<keyword evidence="4" id="KW-0808">Transferase</keyword>
<dbReference type="InterPro" id="IPR005814">
    <property type="entry name" value="Aminotrans_3"/>
</dbReference>
<dbReference type="Pfam" id="PF00202">
    <property type="entry name" value="Aminotran_3"/>
    <property type="match status" value="1"/>
</dbReference>
<organism evidence="4 5">
    <name type="scientific">Metabacillus bambusae</name>
    <dbReference type="NCBI Taxonomy" id="2795218"/>
    <lineage>
        <taxon>Bacteria</taxon>
        <taxon>Bacillati</taxon>
        <taxon>Bacillota</taxon>
        <taxon>Bacilli</taxon>
        <taxon>Bacillales</taxon>
        <taxon>Bacillaceae</taxon>
        <taxon>Metabacillus</taxon>
    </lineage>
</organism>
<dbReference type="InterPro" id="IPR049704">
    <property type="entry name" value="Aminotrans_3_PPA_site"/>
</dbReference>
<keyword evidence="5" id="KW-1185">Reference proteome</keyword>
<dbReference type="PROSITE" id="PS00600">
    <property type="entry name" value="AA_TRANSFER_CLASS_3"/>
    <property type="match status" value="1"/>
</dbReference>
<protein>
    <submittedName>
        <fullName evidence="4">Aspartate aminotransferase family protein</fullName>
    </submittedName>
</protein>
<comment type="similarity">
    <text evidence="1 3">Belongs to the class-III pyridoxal-phosphate-dependent aminotransferase family.</text>
</comment>
<accession>A0ABS3N5X4</accession>
<dbReference type="PIRSF" id="PIRSF000521">
    <property type="entry name" value="Transaminase_4ab_Lys_Orn"/>
    <property type="match status" value="1"/>
</dbReference>
<dbReference type="SUPFAM" id="SSF53383">
    <property type="entry name" value="PLP-dependent transferases"/>
    <property type="match status" value="1"/>
</dbReference>
<keyword evidence="2 3" id="KW-0663">Pyridoxal phosphate</keyword>
<dbReference type="PANTHER" id="PTHR43094">
    <property type="entry name" value="AMINOTRANSFERASE"/>
    <property type="match status" value="1"/>
</dbReference>
<dbReference type="InterPro" id="IPR015424">
    <property type="entry name" value="PyrdxlP-dep_Trfase"/>
</dbReference>
<dbReference type="Gene3D" id="3.90.1150.10">
    <property type="entry name" value="Aspartate Aminotransferase, domain 1"/>
    <property type="match status" value="1"/>
</dbReference>
<evidence type="ECO:0000256" key="2">
    <source>
        <dbReference type="ARBA" id="ARBA00022898"/>
    </source>
</evidence>
<reference evidence="4 5" key="1">
    <citation type="submission" date="2021-03" db="EMBL/GenBank/DDBJ databases">
        <title>Whole genome sequence of Metabacillus bambusae BG109.</title>
        <authorList>
            <person name="Jeong J.W."/>
        </authorList>
    </citation>
    <scope>NUCLEOTIDE SEQUENCE [LARGE SCALE GENOMIC DNA]</scope>
    <source>
        <strain evidence="4 5">BG109</strain>
    </source>
</reference>
<keyword evidence="4" id="KW-0032">Aminotransferase</keyword>
<dbReference type="Gene3D" id="3.40.640.10">
    <property type="entry name" value="Type I PLP-dependent aspartate aminotransferase-like (Major domain)"/>
    <property type="match status" value="1"/>
</dbReference>